<dbReference type="Pfam" id="PF24476">
    <property type="entry name" value="DUF7580"/>
    <property type="match status" value="1"/>
</dbReference>
<dbReference type="STRING" id="573508.A0A1E3BNK2"/>
<gene>
    <name evidence="2" type="ORF">SI65_00076</name>
</gene>
<dbReference type="PANTHER" id="PTHR35186:SF4">
    <property type="entry name" value="PRION-INHIBITION AND PROPAGATION HELO DOMAIN-CONTAINING PROTEIN"/>
    <property type="match status" value="1"/>
</dbReference>
<dbReference type="VEuPathDB" id="FungiDB:SI65_00076"/>
<protein>
    <recommendedName>
        <fullName evidence="1">DUF7580 domain-containing protein</fullName>
    </recommendedName>
</protein>
<evidence type="ECO:0000313" key="3">
    <source>
        <dbReference type="Proteomes" id="UP000094569"/>
    </source>
</evidence>
<dbReference type="OrthoDB" id="3565018at2759"/>
<evidence type="ECO:0000259" key="1">
    <source>
        <dbReference type="Pfam" id="PF24476"/>
    </source>
</evidence>
<dbReference type="PANTHER" id="PTHR35186">
    <property type="entry name" value="ANK_REP_REGION DOMAIN-CONTAINING PROTEIN"/>
    <property type="match status" value="1"/>
</dbReference>
<keyword evidence="3" id="KW-1185">Reference proteome</keyword>
<dbReference type="InterPro" id="IPR056002">
    <property type="entry name" value="DUF7580"/>
</dbReference>
<dbReference type="EMBL" id="JXNT01000001">
    <property type="protein sequence ID" value="ODM22488.1"/>
    <property type="molecule type" value="Genomic_DNA"/>
</dbReference>
<evidence type="ECO:0000313" key="2">
    <source>
        <dbReference type="EMBL" id="ODM22488.1"/>
    </source>
</evidence>
<dbReference type="AlphaFoldDB" id="A0A1E3BNK2"/>
<accession>A0A1E3BNK2</accession>
<proteinExistence type="predicted"/>
<dbReference type="Proteomes" id="UP000094569">
    <property type="component" value="Unassembled WGS sequence"/>
</dbReference>
<comment type="caution">
    <text evidence="2">The sequence shown here is derived from an EMBL/GenBank/DDBJ whole genome shotgun (WGS) entry which is preliminary data.</text>
</comment>
<name>A0A1E3BNK2_ASPCR</name>
<reference evidence="2 3" key="1">
    <citation type="journal article" date="2016" name="BMC Genomics">
        <title>Comparative genomic and transcriptomic analyses of the Fuzhuan brick tea-fermentation fungus Aspergillus cristatus.</title>
        <authorList>
            <person name="Ge Y."/>
            <person name="Wang Y."/>
            <person name="Liu Y."/>
            <person name="Tan Y."/>
            <person name="Ren X."/>
            <person name="Zhang X."/>
            <person name="Hyde K.D."/>
            <person name="Liu Y."/>
            <person name="Liu Z."/>
        </authorList>
    </citation>
    <scope>NUCLEOTIDE SEQUENCE [LARGE SCALE GENOMIC DNA]</scope>
    <source>
        <strain evidence="2 3">GZAAS20.1005</strain>
    </source>
</reference>
<sequence length="550" mass="61681">MSGIEVAGLVLGAIPLYFVGKELYINQLIQALKEQQFFIDTDLRVALGAAGLAQEHIDSLIHAPEAALFKDPEIVDVVREYLGEGFPLYENAVFRCQDTLTKLVDSIQGLMSDSQLGEGQLTALLRAHPKVNGRYKFTRKLKFTLKKDELENQIYELNKSTKILTRLQGSSAMRQEVTVQSNSRTISKFASTLSAVRDYAYKLYSSIALKYTDNCHVEHEVRLYLSMRSSALEKTKSLKRSPIDFTVAFTPAIVSSERSTLLYKTSIAVLEDDHSPLDAVQPRGQSAVTISLPSPPSTPSPSSTEVDGLCQSIYRAYSTGLPLYLYLARSGGLRYLDIPEGSPLPPQILEEQPHDVVTLKDILRHSSHFDTVFLRFSLNQRMALSCQIASSILQLHLTPWLPVLTSNSICFARDAPVESTAGIPSPFIRRPFSACQGIGANCGHASKRSLLELGIILLELWHDSAIETFASQNYLDIHDNYGSRYEIAMTWLTQSQDHIMPFYMQLVTRCIECTFTTTSPTPDWKDAEFRKSICEYVLKPLWENCPVKYR</sequence>
<organism evidence="2 3">
    <name type="scientific">Aspergillus cristatus</name>
    <name type="common">Chinese Fuzhuan brick tea-fermentation fungus</name>
    <name type="synonym">Eurotium cristatum</name>
    <dbReference type="NCBI Taxonomy" id="573508"/>
    <lineage>
        <taxon>Eukaryota</taxon>
        <taxon>Fungi</taxon>
        <taxon>Dikarya</taxon>
        <taxon>Ascomycota</taxon>
        <taxon>Pezizomycotina</taxon>
        <taxon>Eurotiomycetes</taxon>
        <taxon>Eurotiomycetidae</taxon>
        <taxon>Eurotiales</taxon>
        <taxon>Aspergillaceae</taxon>
        <taxon>Aspergillus</taxon>
        <taxon>Aspergillus subgen. Aspergillus</taxon>
    </lineage>
</organism>
<feature type="domain" description="DUF7580" evidence="1">
    <location>
        <begin position="300"/>
        <end position="544"/>
    </location>
</feature>